<feature type="transmembrane region" description="Helical" evidence="9">
    <location>
        <begin position="234"/>
        <end position="253"/>
    </location>
</feature>
<sequence length="475" mass="50709">MDKKIKVSLWAALIPIVFLVVSLAVTLIKFGGEAHIPLLLSTAVAAIVALSIGFKWDFLEKSIIQSISIAMQAILILMVIGVIIGTWIAGGVVPTMIYYGLDLLSPTFFLVTTCLLCSIVSFATGSAWTTAGTVGIAVLGIGQGLGIPMAMIAGAVISGAYFGDKMSPLSDTTNLAPAIVGVNLYKHIGHMIYTTGPALIIALIIYGVLGMRFADKAVDTEQIQLIKTVLSESFLINPWLFIPPLVVILLVVLKMPALPGMMIGGLLGSVFHVFVQGGSFGDTVNVMYAGFSSETGVEMIDSLLTRGGLEGMMYTISLIIIAMSYGGIMEKTGMLQAIMEKLLSLTKSTGNLIATTVGACVLSNAIAADQYLSHVIPGKMFAEKYKEKKLELKNLSRTLEDAGTMTSSFFPWNTCGAFMMTTLAVHPFEYAPYAFLNILSPVIAIVFGYLGITIAKEKAQEQTLQVIDESKAENL</sequence>
<evidence type="ECO:0000313" key="12">
    <source>
        <dbReference type="Proteomes" id="UP000287156"/>
    </source>
</evidence>
<evidence type="ECO:0000256" key="2">
    <source>
        <dbReference type="ARBA" id="ARBA00022448"/>
    </source>
</evidence>
<dbReference type="EMBL" id="QYTV02000010">
    <property type="protein sequence ID" value="RST72084.1"/>
    <property type="molecule type" value="Genomic_DNA"/>
</dbReference>
<name>A0A429XV78_9BACI</name>
<evidence type="ECO:0000259" key="10">
    <source>
        <dbReference type="Pfam" id="PF03553"/>
    </source>
</evidence>
<reference evidence="11" key="1">
    <citation type="submission" date="2018-12" db="EMBL/GenBank/DDBJ databases">
        <authorList>
            <person name="Sun L."/>
            <person name="Chen Z."/>
        </authorList>
    </citation>
    <scope>NUCLEOTIDE SEQUENCE [LARGE SCALE GENOMIC DNA]</scope>
    <source>
        <strain evidence="11">3-2-2</strain>
    </source>
</reference>
<dbReference type="InterPro" id="IPR004770">
    <property type="entry name" value="Na/H_antiport_NhaC"/>
</dbReference>
<feature type="transmembrane region" description="Helical" evidence="9">
    <location>
        <begin position="349"/>
        <end position="368"/>
    </location>
</feature>
<comment type="similarity">
    <text evidence="8">Belongs to the NhaC Na(+)/H(+) (TC 2.A.35) antiporter family.</text>
</comment>
<comment type="caution">
    <text evidence="11">The sequence shown here is derived from an EMBL/GenBank/DDBJ whole genome shotgun (WGS) entry which is preliminary data.</text>
</comment>
<keyword evidence="2" id="KW-0813">Transport</keyword>
<organism evidence="11 12">
    <name type="scientific">Siminovitchia acidinfaciens</name>
    <dbReference type="NCBI Taxonomy" id="2321395"/>
    <lineage>
        <taxon>Bacteria</taxon>
        <taxon>Bacillati</taxon>
        <taxon>Bacillota</taxon>
        <taxon>Bacilli</taxon>
        <taxon>Bacillales</taxon>
        <taxon>Bacillaceae</taxon>
        <taxon>Siminovitchia</taxon>
    </lineage>
</organism>
<evidence type="ECO:0000256" key="3">
    <source>
        <dbReference type="ARBA" id="ARBA00022449"/>
    </source>
</evidence>
<comment type="subcellular location">
    <subcellularLocation>
        <location evidence="1">Cell membrane</location>
        <topology evidence="1">Multi-pass membrane protein</topology>
    </subcellularLocation>
</comment>
<evidence type="ECO:0000256" key="8">
    <source>
        <dbReference type="ARBA" id="ARBA00038435"/>
    </source>
</evidence>
<evidence type="ECO:0000256" key="6">
    <source>
        <dbReference type="ARBA" id="ARBA00022989"/>
    </source>
</evidence>
<feature type="transmembrane region" description="Helical" evidence="9">
    <location>
        <begin position="34"/>
        <end position="54"/>
    </location>
</feature>
<feature type="transmembrane region" description="Helical" evidence="9">
    <location>
        <begin position="136"/>
        <end position="162"/>
    </location>
</feature>
<feature type="domain" description="Na+/H+ antiporter NhaC-like C-terminal" evidence="10">
    <location>
        <begin position="159"/>
        <end position="452"/>
    </location>
</feature>
<evidence type="ECO:0000256" key="5">
    <source>
        <dbReference type="ARBA" id="ARBA00022692"/>
    </source>
</evidence>
<dbReference type="PANTHER" id="PTHR33451:SF3">
    <property type="entry name" value="MALATE-2H(+)_NA(+)-LACTATE ANTIPORTER"/>
    <property type="match status" value="1"/>
</dbReference>
<protein>
    <submittedName>
        <fullName evidence="11">Na+/H+ antiporter NhaC</fullName>
    </submittedName>
</protein>
<feature type="transmembrane region" description="Helical" evidence="9">
    <location>
        <begin position="311"/>
        <end position="328"/>
    </location>
</feature>
<evidence type="ECO:0000256" key="1">
    <source>
        <dbReference type="ARBA" id="ARBA00004651"/>
    </source>
</evidence>
<keyword evidence="6 9" id="KW-1133">Transmembrane helix</keyword>
<dbReference type="Proteomes" id="UP000287156">
    <property type="component" value="Unassembled WGS sequence"/>
</dbReference>
<dbReference type="GO" id="GO:0015297">
    <property type="term" value="F:antiporter activity"/>
    <property type="evidence" value="ECO:0007669"/>
    <property type="project" value="UniProtKB-KW"/>
</dbReference>
<dbReference type="GO" id="GO:0005886">
    <property type="term" value="C:plasma membrane"/>
    <property type="evidence" value="ECO:0007669"/>
    <property type="project" value="UniProtKB-SubCell"/>
</dbReference>
<keyword evidence="4" id="KW-1003">Cell membrane</keyword>
<feature type="transmembrane region" description="Helical" evidence="9">
    <location>
        <begin position="107"/>
        <end position="129"/>
    </location>
</feature>
<gene>
    <name evidence="11" type="primary">nhaC</name>
    <name evidence="11" type="ORF">D4T97_017235</name>
</gene>
<dbReference type="PANTHER" id="PTHR33451">
    <property type="entry name" value="MALATE-2H(+)/NA(+)-LACTATE ANTIPORTER"/>
    <property type="match status" value="1"/>
</dbReference>
<evidence type="ECO:0000256" key="4">
    <source>
        <dbReference type="ARBA" id="ARBA00022475"/>
    </source>
</evidence>
<dbReference type="OrthoDB" id="9762978at2"/>
<feature type="transmembrane region" description="Helical" evidence="9">
    <location>
        <begin position="191"/>
        <end position="213"/>
    </location>
</feature>
<feature type="transmembrane region" description="Helical" evidence="9">
    <location>
        <begin position="7"/>
        <end position="28"/>
    </location>
</feature>
<evidence type="ECO:0000256" key="9">
    <source>
        <dbReference type="SAM" id="Phobius"/>
    </source>
</evidence>
<dbReference type="AlphaFoldDB" id="A0A429XV78"/>
<keyword evidence="7 9" id="KW-0472">Membrane</keyword>
<feature type="transmembrane region" description="Helical" evidence="9">
    <location>
        <begin position="74"/>
        <end position="101"/>
    </location>
</feature>
<accession>A0A429XV78</accession>
<dbReference type="Pfam" id="PF03553">
    <property type="entry name" value="Na_H_antiporter"/>
    <property type="match status" value="1"/>
</dbReference>
<proteinExistence type="inferred from homology"/>
<dbReference type="InterPro" id="IPR018461">
    <property type="entry name" value="Na/H_Antiport_NhaC-like_C"/>
</dbReference>
<evidence type="ECO:0000313" key="11">
    <source>
        <dbReference type="EMBL" id="RST72084.1"/>
    </source>
</evidence>
<dbReference type="InterPro" id="IPR052180">
    <property type="entry name" value="NhaC_Na-H+_Antiporter"/>
</dbReference>
<keyword evidence="12" id="KW-1185">Reference proteome</keyword>
<dbReference type="NCBIfam" id="TIGR00931">
    <property type="entry name" value="antiport_nhaC"/>
    <property type="match status" value="1"/>
</dbReference>
<feature type="transmembrane region" description="Helical" evidence="9">
    <location>
        <begin position="430"/>
        <end position="452"/>
    </location>
</feature>
<keyword evidence="5 9" id="KW-0812">Transmembrane</keyword>
<keyword evidence="3" id="KW-0050">Antiport</keyword>
<evidence type="ECO:0000256" key="7">
    <source>
        <dbReference type="ARBA" id="ARBA00023136"/>
    </source>
</evidence>